<feature type="region of interest" description="Disordered" evidence="1">
    <location>
        <begin position="1"/>
        <end position="77"/>
    </location>
</feature>
<evidence type="ECO:0000313" key="2">
    <source>
        <dbReference type="EMBL" id="KAF2548853.1"/>
    </source>
</evidence>
<name>A0A8S9GSR9_BRACR</name>
<reference evidence="2" key="1">
    <citation type="submission" date="2019-12" db="EMBL/GenBank/DDBJ databases">
        <title>Genome sequencing and annotation of Brassica cretica.</title>
        <authorList>
            <person name="Studholme D.J."/>
            <person name="Sarris P.F."/>
        </authorList>
    </citation>
    <scope>NUCLEOTIDE SEQUENCE</scope>
    <source>
        <strain evidence="2">PFS-102/07</strain>
        <tissue evidence="2">Leaf</tissue>
    </source>
</reference>
<organism evidence="2">
    <name type="scientific">Brassica cretica</name>
    <name type="common">Mustard</name>
    <dbReference type="NCBI Taxonomy" id="69181"/>
    <lineage>
        <taxon>Eukaryota</taxon>
        <taxon>Viridiplantae</taxon>
        <taxon>Streptophyta</taxon>
        <taxon>Embryophyta</taxon>
        <taxon>Tracheophyta</taxon>
        <taxon>Spermatophyta</taxon>
        <taxon>Magnoliopsida</taxon>
        <taxon>eudicotyledons</taxon>
        <taxon>Gunneridae</taxon>
        <taxon>Pentapetalae</taxon>
        <taxon>rosids</taxon>
        <taxon>malvids</taxon>
        <taxon>Brassicales</taxon>
        <taxon>Brassicaceae</taxon>
        <taxon>Brassiceae</taxon>
        <taxon>Brassica</taxon>
    </lineage>
</organism>
<comment type="caution">
    <text evidence="2">The sequence shown here is derived from an EMBL/GenBank/DDBJ whole genome shotgun (WGS) entry which is preliminary data.</text>
</comment>
<proteinExistence type="predicted"/>
<dbReference type="AlphaFoldDB" id="A0A8S9GSR9"/>
<sequence length="94" mass="10536">MSSDLKRKPKKKNPKPVQINPNWSLLQQKLKSDSNNSGNRKSSNNDDSENPRSILGKRKERPDSEVDVPKISPLAPVNDDSRLALWTLSVAKCV</sequence>
<accession>A0A8S9GSR9</accession>
<gene>
    <name evidence="2" type="ORF">F2Q70_00023395</name>
</gene>
<protein>
    <submittedName>
        <fullName evidence="2">Uncharacterized protein</fullName>
    </submittedName>
</protein>
<dbReference type="EMBL" id="QGKY02001925">
    <property type="protein sequence ID" value="KAF2548853.1"/>
    <property type="molecule type" value="Genomic_DNA"/>
</dbReference>
<feature type="compositionally biased region" description="Low complexity" evidence="1">
    <location>
        <begin position="33"/>
        <end position="42"/>
    </location>
</feature>
<evidence type="ECO:0000256" key="1">
    <source>
        <dbReference type="SAM" id="MobiDB-lite"/>
    </source>
</evidence>
<feature type="compositionally biased region" description="Polar residues" evidence="1">
    <location>
        <begin position="19"/>
        <end position="29"/>
    </location>
</feature>